<dbReference type="EMBL" id="LXQA010360816">
    <property type="protein sequence ID" value="MCI46670.1"/>
    <property type="molecule type" value="Genomic_DNA"/>
</dbReference>
<feature type="non-terminal residue" evidence="1">
    <location>
        <position position="1"/>
    </location>
</feature>
<proteinExistence type="predicted"/>
<reference evidence="1 2" key="1">
    <citation type="journal article" date="2018" name="Front. Plant Sci.">
        <title>Red Clover (Trifolium pratense) and Zigzag Clover (T. medium) - A Picture of Genomic Similarities and Differences.</title>
        <authorList>
            <person name="Dluhosova J."/>
            <person name="Istvanek J."/>
            <person name="Nedelnik J."/>
            <person name="Repkova J."/>
        </authorList>
    </citation>
    <scope>NUCLEOTIDE SEQUENCE [LARGE SCALE GENOMIC DNA]</scope>
    <source>
        <strain evidence="2">cv. 10/8</strain>
        <tissue evidence="1">Leaf</tissue>
    </source>
</reference>
<organism evidence="1 2">
    <name type="scientific">Trifolium medium</name>
    <dbReference type="NCBI Taxonomy" id="97028"/>
    <lineage>
        <taxon>Eukaryota</taxon>
        <taxon>Viridiplantae</taxon>
        <taxon>Streptophyta</taxon>
        <taxon>Embryophyta</taxon>
        <taxon>Tracheophyta</taxon>
        <taxon>Spermatophyta</taxon>
        <taxon>Magnoliopsida</taxon>
        <taxon>eudicotyledons</taxon>
        <taxon>Gunneridae</taxon>
        <taxon>Pentapetalae</taxon>
        <taxon>rosids</taxon>
        <taxon>fabids</taxon>
        <taxon>Fabales</taxon>
        <taxon>Fabaceae</taxon>
        <taxon>Papilionoideae</taxon>
        <taxon>50 kb inversion clade</taxon>
        <taxon>NPAAA clade</taxon>
        <taxon>Hologalegina</taxon>
        <taxon>IRL clade</taxon>
        <taxon>Trifolieae</taxon>
        <taxon>Trifolium</taxon>
    </lineage>
</organism>
<keyword evidence="2" id="KW-1185">Reference proteome</keyword>
<evidence type="ECO:0000313" key="1">
    <source>
        <dbReference type="EMBL" id="MCI46670.1"/>
    </source>
</evidence>
<comment type="caution">
    <text evidence="1">The sequence shown here is derived from an EMBL/GenBank/DDBJ whole genome shotgun (WGS) entry which is preliminary data.</text>
</comment>
<protein>
    <submittedName>
        <fullName evidence="1">Uncharacterized protein</fullName>
    </submittedName>
</protein>
<sequence length="34" mass="3795">VIAAITYQIIPADTEYAEIPLAAVNAIYQRKVIY</sequence>
<dbReference type="Proteomes" id="UP000265520">
    <property type="component" value="Unassembled WGS sequence"/>
</dbReference>
<accession>A0A392SFD7</accession>
<name>A0A392SFD7_9FABA</name>
<evidence type="ECO:0000313" key="2">
    <source>
        <dbReference type="Proteomes" id="UP000265520"/>
    </source>
</evidence>
<dbReference type="AlphaFoldDB" id="A0A392SFD7"/>